<dbReference type="Gene3D" id="3.40.1570.10">
    <property type="entry name" value="HemS/ChuS/ChuX like domains"/>
    <property type="match status" value="2"/>
</dbReference>
<dbReference type="SUPFAM" id="SSF144064">
    <property type="entry name" value="Heme iron utilization protein-like"/>
    <property type="match status" value="1"/>
</dbReference>
<reference evidence="2 3" key="1">
    <citation type="submission" date="2016-10" db="EMBL/GenBank/DDBJ databases">
        <authorList>
            <person name="de Groot N.N."/>
        </authorList>
    </citation>
    <scope>NUCLEOTIDE SEQUENCE [LARGE SCALE GENOMIC DNA]</scope>
    <source>
        <strain evidence="2 3">CGMCC 1.7005</strain>
    </source>
</reference>
<proteinExistence type="predicted"/>
<dbReference type="AlphaFoldDB" id="A0A1I6Y402"/>
<evidence type="ECO:0000313" key="3">
    <source>
        <dbReference type="Proteomes" id="UP000236454"/>
    </source>
</evidence>
<keyword evidence="3" id="KW-1185">Reference proteome</keyword>
<dbReference type="STRING" id="477690.SAMN05216474_0625"/>
<protein>
    <submittedName>
        <fullName evidence="2">Putative hemin transport protein</fullName>
    </submittedName>
</protein>
<accession>A0A1I6Y402</accession>
<dbReference type="OrthoDB" id="316630at2"/>
<gene>
    <name evidence="2" type="ORF">SAMN05216474_0625</name>
</gene>
<dbReference type="EMBL" id="FPAS01000001">
    <property type="protein sequence ID" value="SFT44844.1"/>
    <property type="molecule type" value="Genomic_DNA"/>
</dbReference>
<dbReference type="CDD" id="cd16831">
    <property type="entry name" value="HemS-like_C"/>
    <property type="match status" value="1"/>
</dbReference>
<sequence>MLDRNELTDLYLDYKTNNPKSRIRNAADALGVSELELLLTQVDDHVLPIADDLETVFKGIESLGEVMALTRNDSTVHERKGVYEKPFFSKHHILFANPDIDLRIFPGTWKYFLVVENKESDRKSIQFFNKYGEALHKVYLSNKSVIEAYEALKQKLNFANLDTVEVEAKPEVKPSTERSHLNDTEAQEFKTTWLNLTDTHQFFGMLKKFNLARTSALEYAPEGHAFPVDNKVVESMLNEVSATDMEIMCFVGNSGMIQIHTGKAKKIVWHGPWINVLDLAFNLHLKLEDVAQAWMVKKPTEDGAVHAIECFNAQGEMLVQFFGKRKPGIPELDTWKTLCENLAHKHALNTTVAL</sequence>
<evidence type="ECO:0000313" key="2">
    <source>
        <dbReference type="EMBL" id="SFT44844.1"/>
    </source>
</evidence>
<dbReference type="CDD" id="cd16830">
    <property type="entry name" value="HemS-like_N"/>
    <property type="match status" value="1"/>
</dbReference>
<evidence type="ECO:0000259" key="1">
    <source>
        <dbReference type="Pfam" id="PF05171"/>
    </source>
</evidence>
<dbReference type="GO" id="GO:0006826">
    <property type="term" value="P:iron ion transport"/>
    <property type="evidence" value="ECO:0007669"/>
    <property type="project" value="InterPro"/>
</dbReference>
<dbReference type="RefSeq" id="WP_090246207.1">
    <property type="nucleotide sequence ID" value="NZ_FPAS01000001.1"/>
</dbReference>
<dbReference type="InterPro" id="IPR053733">
    <property type="entry name" value="Heme_Transport_Util_sf"/>
</dbReference>
<feature type="domain" description="Haemin-degrading HemS/ChuX" evidence="1">
    <location>
        <begin position="31"/>
        <end position="156"/>
    </location>
</feature>
<feature type="domain" description="Haemin-degrading HemS/ChuX" evidence="1">
    <location>
        <begin position="211"/>
        <end position="342"/>
    </location>
</feature>
<dbReference type="InterPro" id="IPR007845">
    <property type="entry name" value="HemS/ChuX_dom"/>
</dbReference>
<name>A0A1I6Y402_9FLAO</name>
<organism evidence="2 3">
    <name type="scientific">Lishizhenia tianjinensis</name>
    <dbReference type="NCBI Taxonomy" id="477690"/>
    <lineage>
        <taxon>Bacteria</taxon>
        <taxon>Pseudomonadati</taxon>
        <taxon>Bacteroidota</taxon>
        <taxon>Flavobacteriia</taxon>
        <taxon>Flavobacteriales</taxon>
        <taxon>Crocinitomicaceae</taxon>
        <taxon>Lishizhenia</taxon>
    </lineage>
</organism>
<dbReference type="Proteomes" id="UP000236454">
    <property type="component" value="Unassembled WGS sequence"/>
</dbReference>
<dbReference type="Pfam" id="PF05171">
    <property type="entry name" value="HemS"/>
    <property type="match status" value="2"/>
</dbReference>